<dbReference type="Pfam" id="PF00067">
    <property type="entry name" value="p450"/>
    <property type="match status" value="1"/>
</dbReference>
<keyword evidence="2" id="KW-1133">Transmembrane helix</keyword>
<protein>
    <submittedName>
        <fullName evidence="3">Uncharacterized protein</fullName>
    </submittedName>
</protein>
<dbReference type="Proteomes" id="UP000297280">
    <property type="component" value="Unassembled WGS sequence"/>
</dbReference>
<organism evidence="3 4">
    <name type="scientific">Botrytis porri</name>
    <dbReference type="NCBI Taxonomy" id="87229"/>
    <lineage>
        <taxon>Eukaryota</taxon>
        <taxon>Fungi</taxon>
        <taxon>Dikarya</taxon>
        <taxon>Ascomycota</taxon>
        <taxon>Pezizomycotina</taxon>
        <taxon>Leotiomycetes</taxon>
        <taxon>Helotiales</taxon>
        <taxon>Sclerotiniaceae</taxon>
        <taxon>Botrytis</taxon>
    </lineage>
</organism>
<evidence type="ECO:0000256" key="1">
    <source>
        <dbReference type="ARBA" id="ARBA00023026"/>
    </source>
</evidence>
<dbReference type="InterPro" id="IPR036396">
    <property type="entry name" value="Cyt_P450_sf"/>
</dbReference>
<evidence type="ECO:0000256" key="2">
    <source>
        <dbReference type="SAM" id="Phobius"/>
    </source>
</evidence>
<accession>A0A4Z1K8E3</accession>
<feature type="transmembrane region" description="Helical" evidence="2">
    <location>
        <begin position="12"/>
        <end position="35"/>
    </location>
</feature>
<name>A0A4Z1K8E3_9HELO</name>
<dbReference type="GO" id="GO:0005506">
    <property type="term" value="F:iron ion binding"/>
    <property type="evidence" value="ECO:0007669"/>
    <property type="project" value="InterPro"/>
</dbReference>
<dbReference type="InterPro" id="IPR001128">
    <property type="entry name" value="Cyt_P450"/>
</dbReference>
<dbReference type="Gene3D" id="1.10.630.10">
    <property type="entry name" value="Cytochrome P450"/>
    <property type="match status" value="1"/>
</dbReference>
<proteinExistence type="predicted"/>
<dbReference type="GO" id="GO:0016705">
    <property type="term" value="F:oxidoreductase activity, acting on paired donors, with incorporation or reduction of molecular oxygen"/>
    <property type="evidence" value="ECO:0007669"/>
    <property type="project" value="InterPro"/>
</dbReference>
<keyword evidence="4" id="KW-1185">Reference proteome</keyword>
<dbReference type="SUPFAM" id="SSF48264">
    <property type="entry name" value="Cytochrome P450"/>
    <property type="match status" value="1"/>
</dbReference>
<comment type="caution">
    <text evidence="3">The sequence shown here is derived from an EMBL/GenBank/DDBJ whole genome shotgun (WGS) entry which is preliminary data.</text>
</comment>
<keyword evidence="1" id="KW-0843">Virulence</keyword>
<dbReference type="GO" id="GO:0020037">
    <property type="term" value="F:heme binding"/>
    <property type="evidence" value="ECO:0007669"/>
    <property type="project" value="InterPro"/>
</dbReference>
<reference evidence="3 4" key="1">
    <citation type="submission" date="2017-12" db="EMBL/GenBank/DDBJ databases">
        <title>Comparative genomics of Botrytis spp.</title>
        <authorList>
            <person name="Valero-Jimenez C.A."/>
            <person name="Tapia P."/>
            <person name="Veloso J."/>
            <person name="Silva-Moreno E."/>
            <person name="Staats M."/>
            <person name="Valdes J.H."/>
            <person name="Van Kan J.A.L."/>
        </authorList>
    </citation>
    <scope>NUCLEOTIDE SEQUENCE [LARGE SCALE GENOMIC DNA]</scope>
    <source>
        <strain evidence="3 4">MUCL3349</strain>
    </source>
</reference>
<dbReference type="STRING" id="87229.A0A4Z1K8E3"/>
<dbReference type="AlphaFoldDB" id="A0A4Z1K8E3"/>
<sequence>MGDDIRLIIQFIVGAVFAGQLNTGINALFMLTYIGSSRYWYNRVRAEVDAVVDKYAPDRSLPLGQRVEAIPIEAWESEFPLLDCCLTNSIRLQLLKTMYRRNMGAEDVKIGNEIVPSGTFLTYHISDVHQDPGIYLGLLKWDPSRYFAERAEDKKKPFC</sequence>
<keyword evidence="2" id="KW-0472">Membrane</keyword>
<evidence type="ECO:0000313" key="3">
    <source>
        <dbReference type="EMBL" id="TGO81744.1"/>
    </source>
</evidence>
<dbReference type="GO" id="GO:0004497">
    <property type="term" value="F:monooxygenase activity"/>
    <property type="evidence" value="ECO:0007669"/>
    <property type="project" value="InterPro"/>
</dbReference>
<dbReference type="EMBL" id="PQXO01001028">
    <property type="protein sequence ID" value="TGO81744.1"/>
    <property type="molecule type" value="Genomic_DNA"/>
</dbReference>
<evidence type="ECO:0000313" key="4">
    <source>
        <dbReference type="Proteomes" id="UP000297280"/>
    </source>
</evidence>
<gene>
    <name evidence="3" type="ORF">BPOR_1034g00010</name>
</gene>
<keyword evidence="2" id="KW-0812">Transmembrane</keyword>